<dbReference type="Proteomes" id="UP001149165">
    <property type="component" value="Unassembled WGS sequence"/>
</dbReference>
<reference evidence="1" key="2">
    <citation type="journal article" date="2023" name="IMA Fungus">
        <title>Comparative genomic study of the Penicillium genus elucidates a diverse pangenome and 15 lateral gene transfer events.</title>
        <authorList>
            <person name="Petersen C."/>
            <person name="Sorensen T."/>
            <person name="Nielsen M.R."/>
            <person name="Sondergaard T.E."/>
            <person name="Sorensen J.L."/>
            <person name="Fitzpatrick D.A."/>
            <person name="Frisvad J.C."/>
            <person name="Nielsen K.L."/>
        </authorList>
    </citation>
    <scope>NUCLEOTIDE SEQUENCE</scope>
    <source>
        <strain evidence="1">IBT 30069</strain>
    </source>
</reference>
<accession>A0A9W9ETW9</accession>
<proteinExistence type="predicted"/>
<evidence type="ECO:0000313" key="2">
    <source>
        <dbReference type="Proteomes" id="UP001149165"/>
    </source>
</evidence>
<name>A0A9W9ETW9_9EURO</name>
<gene>
    <name evidence="1" type="ORF">N7456_011568</name>
</gene>
<organism evidence="1 2">
    <name type="scientific">Penicillium angulare</name>
    <dbReference type="NCBI Taxonomy" id="116970"/>
    <lineage>
        <taxon>Eukaryota</taxon>
        <taxon>Fungi</taxon>
        <taxon>Dikarya</taxon>
        <taxon>Ascomycota</taxon>
        <taxon>Pezizomycotina</taxon>
        <taxon>Eurotiomycetes</taxon>
        <taxon>Eurotiomycetidae</taxon>
        <taxon>Eurotiales</taxon>
        <taxon>Aspergillaceae</taxon>
        <taxon>Penicillium</taxon>
    </lineage>
</organism>
<keyword evidence="2" id="KW-1185">Reference proteome</keyword>
<comment type="caution">
    <text evidence="1">The sequence shown here is derived from an EMBL/GenBank/DDBJ whole genome shotgun (WGS) entry which is preliminary data.</text>
</comment>
<evidence type="ECO:0000313" key="1">
    <source>
        <dbReference type="EMBL" id="KAJ5087952.1"/>
    </source>
</evidence>
<protein>
    <submittedName>
        <fullName evidence="1">Uncharacterized protein</fullName>
    </submittedName>
</protein>
<sequence length="247" mass="28413">MPGNRRSPSPDLSTWWPAGQKVQQWLSDSEAPDCPILRTTLTLEHLLEELWEIGIIDAKRDPFHSWYPPIQVQLGTPQISWTAIHANVRTDIAGINFFAEYQLQSMITLGTIVIQVMYRKPNIVQRLESRNLRTPHIGEIIKATYGSVFPINSVRHVFVEQIQNRATMRCLWHIWGPLAQTEEWSPLSKTLTYGSYEFLAVLGSQVGKVVASFVLTAYGRGVKEVGEIFMFCFDEEYWSLRFDIRDI</sequence>
<reference evidence="1" key="1">
    <citation type="submission" date="2022-11" db="EMBL/GenBank/DDBJ databases">
        <authorList>
            <person name="Petersen C."/>
        </authorList>
    </citation>
    <scope>NUCLEOTIDE SEQUENCE</scope>
    <source>
        <strain evidence="1">IBT 30069</strain>
    </source>
</reference>
<dbReference type="AlphaFoldDB" id="A0A9W9ETW9"/>
<dbReference type="EMBL" id="JAPQKH010000007">
    <property type="protein sequence ID" value="KAJ5087952.1"/>
    <property type="molecule type" value="Genomic_DNA"/>
</dbReference>